<comment type="caution">
    <text evidence="1">The sequence shown here is derived from an EMBL/GenBank/DDBJ whole genome shotgun (WGS) entry which is preliminary data.</text>
</comment>
<evidence type="ECO:0000313" key="2">
    <source>
        <dbReference type="Proteomes" id="UP000789366"/>
    </source>
</evidence>
<accession>A0ACA9KY76</accession>
<feature type="non-terminal residue" evidence="1">
    <location>
        <position position="153"/>
    </location>
</feature>
<reference evidence="1" key="1">
    <citation type="submission" date="2021-06" db="EMBL/GenBank/DDBJ databases">
        <authorList>
            <person name="Kallberg Y."/>
            <person name="Tangrot J."/>
            <person name="Rosling A."/>
        </authorList>
    </citation>
    <scope>NUCLEOTIDE SEQUENCE</scope>
    <source>
        <strain evidence="1">28 12/20/2015</strain>
    </source>
</reference>
<evidence type="ECO:0000313" key="1">
    <source>
        <dbReference type="EMBL" id="CAG8500378.1"/>
    </source>
</evidence>
<name>A0ACA9KY76_9GLOM</name>
<protein>
    <submittedName>
        <fullName evidence="1">14161_t:CDS:1</fullName>
    </submittedName>
</protein>
<gene>
    <name evidence="1" type="ORF">SPELUC_LOCUS2985</name>
</gene>
<proteinExistence type="predicted"/>
<organism evidence="1 2">
    <name type="scientific">Cetraspora pellucida</name>
    <dbReference type="NCBI Taxonomy" id="1433469"/>
    <lineage>
        <taxon>Eukaryota</taxon>
        <taxon>Fungi</taxon>
        <taxon>Fungi incertae sedis</taxon>
        <taxon>Mucoromycota</taxon>
        <taxon>Glomeromycotina</taxon>
        <taxon>Glomeromycetes</taxon>
        <taxon>Diversisporales</taxon>
        <taxon>Gigasporaceae</taxon>
        <taxon>Cetraspora</taxon>
    </lineage>
</organism>
<keyword evidence="2" id="KW-1185">Reference proteome</keyword>
<sequence length="153" mass="16699">MPKGLGTVHPVSCDRLAMCPAGSSKGNKFMLKNAKYNRLLTEQKLRLERTLDPVKKTFDIEFENLGLVLPSGIEIMKGVSGKLAHGRTCAIMGPSGAGKTTFVSLLTGKAKRTSGTVKVNGVIEPLEKYRKLIGFVPQEDVMLRELTVRDILV</sequence>
<dbReference type="EMBL" id="CAJVPW010002158">
    <property type="protein sequence ID" value="CAG8500378.1"/>
    <property type="molecule type" value="Genomic_DNA"/>
</dbReference>
<dbReference type="Proteomes" id="UP000789366">
    <property type="component" value="Unassembled WGS sequence"/>
</dbReference>